<dbReference type="EMBL" id="MFGX01000066">
    <property type="protein sequence ID" value="OGF54999.1"/>
    <property type="molecule type" value="Genomic_DNA"/>
</dbReference>
<organism evidence="11 12">
    <name type="scientific">Fraserbacteria sp. (strain RBG_16_55_9)</name>
    <dbReference type="NCBI Taxonomy" id="1817864"/>
    <lineage>
        <taxon>Bacteria</taxon>
        <taxon>Candidatus Fraseribacteriota</taxon>
    </lineage>
</organism>
<keyword evidence="3 10" id="KW-0533">Nickel</keyword>
<feature type="binding site" evidence="10">
    <location>
        <position position="53"/>
    </location>
    <ligand>
        <name>[4Fe-4S] cluster</name>
        <dbReference type="ChEBI" id="CHEBI:49883"/>
        <label>2</label>
    </ligand>
</feature>
<feature type="binding site" evidence="10">
    <location>
        <position position="48"/>
    </location>
    <ligand>
        <name>[4Fe-4S] cluster</name>
        <dbReference type="ChEBI" id="CHEBI:49883"/>
        <label>2</label>
    </ligand>
</feature>
<dbReference type="NCBIfam" id="TIGR01702">
    <property type="entry name" value="CO_DH_cata"/>
    <property type="match status" value="1"/>
</dbReference>
<gene>
    <name evidence="11" type="ORF">A2Z21_05335</name>
</gene>
<dbReference type="InterPro" id="IPR011254">
    <property type="entry name" value="Prismane-like_sf"/>
</dbReference>
<dbReference type="EC" id="1.2.7.4" evidence="9"/>
<keyword evidence="6 9" id="KW-0408">Iron</keyword>
<reference evidence="11 12" key="1">
    <citation type="journal article" date="2016" name="Nat. Commun.">
        <title>Thousands of microbial genomes shed light on interconnected biogeochemical processes in an aquifer system.</title>
        <authorList>
            <person name="Anantharaman K."/>
            <person name="Brown C.T."/>
            <person name="Hug L.A."/>
            <person name="Sharon I."/>
            <person name="Castelle C.J."/>
            <person name="Probst A.J."/>
            <person name="Thomas B.C."/>
            <person name="Singh A."/>
            <person name="Wilkins M.J."/>
            <person name="Karaoz U."/>
            <person name="Brodie E.L."/>
            <person name="Williams K.H."/>
            <person name="Hubbard S.S."/>
            <person name="Banfield J.F."/>
        </authorList>
    </citation>
    <scope>NUCLEOTIDE SEQUENCE [LARGE SCALE GENOMIC DNA]</scope>
    <source>
        <strain evidence="12">RBG_16_55_9</strain>
    </source>
</reference>
<dbReference type="Pfam" id="PF03063">
    <property type="entry name" value="Prismane"/>
    <property type="match status" value="1"/>
</dbReference>
<feature type="binding site" evidence="10">
    <location>
        <position position="443"/>
    </location>
    <ligand>
        <name>[Ni-4Fe-4S] cluster</name>
        <dbReference type="ChEBI" id="CHEBI:47739"/>
    </ligand>
</feature>
<feature type="binding site" evidence="10">
    <location>
        <position position="67"/>
    </location>
    <ligand>
        <name>[4Fe-4S] cluster</name>
        <dbReference type="ChEBI" id="CHEBI:49883"/>
        <label>2</label>
    </ligand>
</feature>
<feature type="binding site" evidence="10">
    <location>
        <position position="473"/>
    </location>
    <ligand>
        <name>[Ni-4Fe-4S] cluster</name>
        <dbReference type="ChEBI" id="CHEBI:47739"/>
    </ligand>
</feature>
<proteinExistence type="predicted"/>
<evidence type="ECO:0000256" key="5">
    <source>
        <dbReference type="ARBA" id="ARBA00023002"/>
    </source>
</evidence>
<dbReference type="Gene3D" id="3.40.50.2030">
    <property type="match status" value="2"/>
</dbReference>
<dbReference type="CDD" id="cd01915">
    <property type="entry name" value="CODH"/>
    <property type="match status" value="1"/>
</dbReference>
<evidence type="ECO:0000256" key="8">
    <source>
        <dbReference type="ARBA" id="ARBA00048733"/>
    </source>
</evidence>
<dbReference type="STRING" id="1817864.A2Z21_05335"/>
<feature type="binding site" evidence="10">
    <location>
        <position position="515"/>
    </location>
    <ligand>
        <name>[Ni-4Fe-4S] cluster</name>
        <dbReference type="ChEBI" id="CHEBI:47739"/>
    </ligand>
</feature>
<dbReference type="Proteomes" id="UP000179157">
    <property type="component" value="Unassembled WGS sequence"/>
</dbReference>
<dbReference type="PANTHER" id="PTHR30109">
    <property type="entry name" value="HYDROXYLAMINE REDUCTASE"/>
    <property type="match status" value="1"/>
</dbReference>
<dbReference type="GO" id="GO:0016151">
    <property type="term" value="F:nickel cation binding"/>
    <property type="evidence" value="ECO:0007669"/>
    <property type="project" value="InterPro"/>
</dbReference>
<keyword evidence="4 9" id="KW-0479">Metal-binding</keyword>
<evidence type="ECO:0000256" key="9">
    <source>
        <dbReference type="PIRNR" id="PIRNR005023"/>
    </source>
</evidence>
<comment type="cofactor">
    <cofactor evidence="1">
        <name>[4Fe-4S] cluster</name>
        <dbReference type="ChEBI" id="CHEBI:49883"/>
    </cofactor>
</comment>
<dbReference type="PANTHER" id="PTHR30109:SF4">
    <property type="entry name" value="CARBON MONOXIDE DEHYDROGENASE"/>
    <property type="match status" value="1"/>
</dbReference>
<dbReference type="GO" id="GO:0050418">
    <property type="term" value="F:hydroxylamine reductase activity"/>
    <property type="evidence" value="ECO:0007669"/>
    <property type="project" value="TreeGrafter"/>
</dbReference>
<feature type="binding site" evidence="10">
    <location>
        <position position="257"/>
    </location>
    <ligand>
        <name>[Ni-4Fe-4S] cluster</name>
        <dbReference type="ChEBI" id="CHEBI:47739"/>
    </ligand>
</feature>
<evidence type="ECO:0000256" key="6">
    <source>
        <dbReference type="ARBA" id="ARBA00023004"/>
    </source>
</evidence>
<dbReference type="GO" id="GO:0043885">
    <property type="term" value="F:anaerobic carbon-monoxide dehydrogenase activity"/>
    <property type="evidence" value="ECO:0007669"/>
    <property type="project" value="UniProtKB-UniRule"/>
</dbReference>
<comment type="catalytic activity">
    <reaction evidence="8 9">
        <text>CO + 2 oxidized [2Fe-2S]-[ferredoxin] + H2O = 2 reduced [2Fe-2S]-[ferredoxin] + CO2 + 2 H(+)</text>
        <dbReference type="Rhea" id="RHEA:21040"/>
        <dbReference type="Rhea" id="RHEA-COMP:10000"/>
        <dbReference type="Rhea" id="RHEA-COMP:10001"/>
        <dbReference type="ChEBI" id="CHEBI:15377"/>
        <dbReference type="ChEBI" id="CHEBI:15378"/>
        <dbReference type="ChEBI" id="CHEBI:16526"/>
        <dbReference type="ChEBI" id="CHEBI:17245"/>
        <dbReference type="ChEBI" id="CHEBI:33737"/>
        <dbReference type="ChEBI" id="CHEBI:33738"/>
        <dbReference type="EC" id="1.2.7.4"/>
    </reaction>
</comment>
<feature type="binding site" evidence="10">
    <location>
        <position position="331"/>
    </location>
    <ligand>
        <name>[Ni-4Fe-4S] cluster</name>
        <dbReference type="ChEBI" id="CHEBI:47739"/>
    </ligand>
</feature>
<feature type="binding site" evidence="10">
    <location>
        <position position="293"/>
    </location>
    <ligand>
        <name>[Ni-4Fe-4S] cluster</name>
        <dbReference type="ChEBI" id="CHEBI:47739"/>
    </ligand>
</feature>
<keyword evidence="5 9" id="KW-0560">Oxidoreductase</keyword>
<evidence type="ECO:0000256" key="1">
    <source>
        <dbReference type="ARBA" id="ARBA00001966"/>
    </source>
</evidence>
<sequence length="635" mass="69167">MAEKSVDRATQEMLRRAKAEQLETAWDRWEIQQPQCGFGQLGLCCRICNMGPCRIDPFGNGPKRGVCGADADTFVARHLTRMIAAGTAAHSDHGRDVAHTLLMSAQGKGGYRIKDPLKLRKVAAEFGIGPDSKSDVEIAQALAEKASAEFGQQEGELTFTRRAPKARQEIWRKLGIMPRGIDREVVEMMHRTTMGVDTDYKNILFQGMRTALADGWGGSMLSTEMQDILFGIPTPLRSRVNLGVLKKDEVNVVVHGHEPLLSEMLVVASRDPELLKLAEKNGARGINIAGICCTANEILMRHGIPIAGNFLQQELALATGAVDAMIVDVQCIMPALASLSQCFHTKLIATSPKAKFPNTDFVEFREESALEVAKEIIQRAIENYPNREPRRVQIPDATMDLVAGFTSESVFRFLGGRYRATYRPLNDAVMDGRLRGAVGIVGCNNPNITHDWGHLTLTKELLKNDVLVVTSGCAAIAAAKCGLLRPEAAYDFAGPGLREICETVGIPPVLHVGACVDNSRILTTLIEIVGEGGLGDDFSKLPVAGSAPEWMSEKAVAIGFYFVASGVLTHFGTPHPILGSKNVTKFLTEDVEKLVGGKFAFEPDPHKAAKLIVEHLDRKRAELKLREPMSATASK</sequence>
<accession>A0A1F5UV25</accession>
<evidence type="ECO:0000313" key="12">
    <source>
        <dbReference type="Proteomes" id="UP000179157"/>
    </source>
</evidence>
<keyword evidence="2 9" id="KW-0004">4Fe-4S</keyword>
<dbReference type="GO" id="GO:0042542">
    <property type="term" value="P:response to hydrogen peroxide"/>
    <property type="evidence" value="ECO:0007669"/>
    <property type="project" value="TreeGrafter"/>
</dbReference>
<dbReference type="SUPFAM" id="SSF56821">
    <property type="entry name" value="Prismane protein-like"/>
    <property type="match status" value="1"/>
</dbReference>
<dbReference type="InterPro" id="IPR004137">
    <property type="entry name" value="HCP/CODH"/>
</dbReference>
<dbReference type="GO" id="GO:0004601">
    <property type="term" value="F:peroxidase activity"/>
    <property type="evidence" value="ECO:0007669"/>
    <property type="project" value="TreeGrafter"/>
</dbReference>
<evidence type="ECO:0000256" key="7">
    <source>
        <dbReference type="ARBA" id="ARBA00023014"/>
    </source>
</evidence>
<dbReference type="InterPro" id="IPR016099">
    <property type="entry name" value="Prismane-like_a/b-sand"/>
</dbReference>
<feature type="binding site" evidence="10">
    <location>
        <position position="45"/>
    </location>
    <ligand>
        <name>[4Fe-4S] cluster</name>
        <dbReference type="ChEBI" id="CHEBI:49883"/>
        <label>2</label>
    </ligand>
</feature>
<evidence type="ECO:0000256" key="10">
    <source>
        <dbReference type="PIRSR" id="PIRSR005023-1"/>
    </source>
</evidence>
<evidence type="ECO:0000256" key="3">
    <source>
        <dbReference type="ARBA" id="ARBA00022596"/>
    </source>
</evidence>
<feature type="binding site" evidence="10">
    <location>
        <position position="44"/>
    </location>
    <ligand>
        <name>[4Fe-4S] cluster</name>
        <dbReference type="ChEBI" id="CHEBI:49883"/>
        <label>1</label>
        <note>ligand shared between dimeric partners</note>
    </ligand>
</feature>
<feature type="binding site" evidence="10">
    <location>
        <position position="36"/>
    </location>
    <ligand>
        <name>[4Fe-4S] cluster</name>
        <dbReference type="ChEBI" id="CHEBI:49883"/>
        <label>1</label>
        <note>ligand shared between dimeric partners</note>
    </ligand>
</feature>
<dbReference type="GO" id="GO:0051539">
    <property type="term" value="F:4 iron, 4 sulfur cluster binding"/>
    <property type="evidence" value="ECO:0007669"/>
    <property type="project" value="UniProtKB-UniRule"/>
</dbReference>
<name>A0A1F5UV25_FRAXR</name>
<dbReference type="AlphaFoldDB" id="A0A1F5UV25"/>
<dbReference type="GO" id="GO:0006091">
    <property type="term" value="P:generation of precursor metabolites and energy"/>
    <property type="evidence" value="ECO:0007669"/>
    <property type="project" value="InterPro"/>
</dbReference>
<dbReference type="InterPro" id="IPR010047">
    <property type="entry name" value="CODH"/>
</dbReference>
<evidence type="ECO:0000256" key="4">
    <source>
        <dbReference type="ARBA" id="ARBA00022723"/>
    </source>
</evidence>
<dbReference type="InterPro" id="IPR016101">
    <property type="entry name" value="CO_DH_a-bundle"/>
</dbReference>
<comment type="caution">
    <text evidence="11">The sequence shown here is derived from an EMBL/GenBank/DDBJ whole genome shotgun (WGS) entry which is preliminary data.</text>
</comment>
<dbReference type="Gene3D" id="1.20.1270.30">
    <property type="match status" value="1"/>
</dbReference>
<evidence type="ECO:0000256" key="2">
    <source>
        <dbReference type="ARBA" id="ARBA00022485"/>
    </source>
</evidence>
<evidence type="ECO:0000313" key="11">
    <source>
        <dbReference type="EMBL" id="OGF54999.1"/>
    </source>
</evidence>
<dbReference type="PIRSF" id="PIRSF005023">
    <property type="entry name" value="CODH"/>
    <property type="match status" value="1"/>
</dbReference>
<protein>
    <recommendedName>
        <fullName evidence="9">Carbon monoxide dehydrogenase</fullName>
        <ecNumber evidence="9">1.2.7.4</ecNumber>
    </recommendedName>
</protein>
<keyword evidence="7 9" id="KW-0411">Iron-sulfur</keyword>